<feature type="compositionally biased region" description="Basic and acidic residues" evidence="1">
    <location>
        <begin position="7"/>
        <end position="21"/>
    </location>
</feature>
<name>A0ABN8QPT0_9CNID</name>
<proteinExistence type="predicted"/>
<dbReference type="EMBL" id="CALNXK010000135">
    <property type="protein sequence ID" value="CAH3166026.1"/>
    <property type="molecule type" value="Genomic_DNA"/>
</dbReference>
<comment type="caution">
    <text evidence="2">The sequence shown here is derived from an EMBL/GenBank/DDBJ whole genome shotgun (WGS) entry which is preliminary data.</text>
</comment>
<dbReference type="Proteomes" id="UP001159405">
    <property type="component" value="Unassembled WGS sequence"/>
</dbReference>
<evidence type="ECO:0000313" key="2">
    <source>
        <dbReference type="EMBL" id="CAH3166026.1"/>
    </source>
</evidence>
<protein>
    <submittedName>
        <fullName evidence="2">Uncharacterized protein</fullName>
    </submittedName>
</protein>
<feature type="region of interest" description="Disordered" evidence="1">
    <location>
        <begin position="1"/>
        <end position="21"/>
    </location>
</feature>
<reference evidence="2 3" key="1">
    <citation type="submission" date="2022-05" db="EMBL/GenBank/DDBJ databases">
        <authorList>
            <consortium name="Genoscope - CEA"/>
            <person name="William W."/>
        </authorList>
    </citation>
    <scope>NUCLEOTIDE SEQUENCE [LARGE SCALE GENOMIC DNA]</scope>
</reference>
<evidence type="ECO:0000313" key="3">
    <source>
        <dbReference type="Proteomes" id="UP001159405"/>
    </source>
</evidence>
<evidence type="ECO:0000256" key="1">
    <source>
        <dbReference type="SAM" id="MobiDB-lite"/>
    </source>
</evidence>
<feature type="non-terminal residue" evidence="2">
    <location>
        <position position="196"/>
    </location>
</feature>
<gene>
    <name evidence="2" type="ORF">PLOB_00007440</name>
</gene>
<organism evidence="2 3">
    <name type="scientific">Porites lobata</name>
    <dbReference type="NCBI Taxonomy" id="104759"/>
    <lineage>
        <taxon>Eukaryota</taxon>
        <taxon>Metazoa</taxon>
        <taxon>Cnidaria</taxon>
        <taxon>Anthozoa</taxon>
        <taxon>Hexacorallia</taxon>
        <taxon>Scleractinia</taxon>
        <taxon>Fungiina</taxon>
        <taxon>Poritidae</taxon>
        <taxon>Porites</taxon>
    </lineage>
</organism>
<keyword evidence="3" id="KW-1185">Reference proteome</keyword>
<accession>A0ABN8QPT0</accession>
<sequence>MNRRWSTKLDEKTKQLESKSKLDKQVTQMKFKGNQKQFELNAQIDSVLDRIRSANDSKNNQVDDLVDEGKELILKRQKLIRIADKSADGWKVVDEYVSYELASGLEDEKRLKKAKEAASRKRRQPTQVLLFGLSSAPHVFTKVLKPLEKHWRQQGICVAVFLDEGWGGFRTNEDKSVWTPCQRLDWLGITRDSARG</sequence>